<dbReference type="AlphaFoldDB" id="A0A3S3QE40"/>
<protein>
    <recommendedName>
        <fullName evidence="3">Hpr(Ser) kinase/phosphatase</fullName>
    </recommendedName>
</protein>
<dbReference type="InterPro" id="IPR027417">
    <property type="entry name" value="P-loop_NTPase"/>
</dbReference>
<gene>
    <name evidence="1" type="ORF">H206_02811</name>
</gene>
<comment type="caution">
    <text evidence="1">The sequence shown here is derived from an EMBL/GenBank/DDBJ whole genome shotgun (WGS) entry which is preliminary data.</text>
</comment>
<dbReference type="Proteomes" id="UP000287853">
    <property type="component" value="Unassembled WGS sequence"/>
</dbReference>
<keyword evidence="2" id="KW-1185">Reference proteome</keyword>
<dbReference type="Gene3D" id="3.40.50.300">
    <property type="entry name" value="P-loop containing nucleotide triphosphate hydrolases"/>
    <property type="match status" value="1"/>
</dbReference>
<evidence type="ECO:0000313" key="1">
    <source>
        <dbReference type="EMBL" id="RWX45092.1"/>
    </source>
</evidence>
<sequence length="331" mass="37274">MSHTITHSRVYGLNLSIDRLVSNLLLAQLNVAVDVTVHFLENAESIRTLHQLGWQRQFPAVEQESGGVEVWQNSSSLLLRYRRTTESVLEFFLDREGTQVQILKPPCIPESDAISFLLGPVLGCVLRLRQQICLHASVLVWQGQAFMLVGPKGSGKSTTAAALLQQGAALLADDVAVFSRRYNAFEVEAGYPQLRLMLAPIRSLGYSSERLQPVLSVGEKCYVPLNSQKSWNFYEKACPLACVYLLKERQKHSDIPVIEQLNQSSALLKLTPHSYTKYMLDDEARQREFYFLGQLVNKLPVRTVSNPSGLDFLSQISQVILHDFQSVLKER</sequence>
<name>A0A3S3QE40_9BACT</name>
<accession>A0A3S3QE40</accession>
<dbReference type="EMBL" id="MTKO01000083">
    <property type="protein sequence ID" value="RWX45092.1"/>
    <property type="molecule type" value="Genomic_DNA"/>
</dbReference>
<reference evidence="1 2" key="1">
    <citation type="submission" date="2017-01" db="EMBL/GenBank/DDBJ databases">
        <title>The cable genome- insights into the physiology and evolution of filamentous bacteria capable of sulfide oxidation via long distance electron transfer.</title>
        <authorList>
            <person name="Schreiber L."/>
            <person name="Bjerg J.T."/>
            <person name="Boggild A."/>
            <person name="Van De Vossenberg J."/>
            <person name="Meysman F."/>
            <person name="Nielsen L.P."/>
            <person name="Schramm A."/>
            <person name="Kjeldsen K.U."/>
        </authorList>
    </citation>
    <scope>NUCLEOTIDE SEQUENCE [LARGE SCALE GENOMIC DNA]</scope>
    <source>
        <strain evidence="1">MCF</strain>
    </source>
</reference>
<dbReference type="SUPFAM" id="SSF53795">
    <property type="entry name" value="PEP carboxykinase-like"/>
    <property type="match status" value="1"/>
</dbReference>
<evidence type="ECO:0000313" key="2">
    <source>
        <dbReference type="Proteomes" id="UP000287853"/>
    </source>
</evidence>
<proteinExistence type="predicted"/>
<organism evidence="1 2">
    <name type="scientific">Candidatus Electrothrix aarhusensis</name>
    <dbReference type="NCBI Taxonomy" id="1859131"/>
    <lineage>
        <taxon>Bacteria</taxon>
        <taxon>Pseudomonadati</taxon>
        <taxon>Thermodesulfobacteriota</taxon>
        <taxon>Desulfobulbia</taxon>
        <taxon>Desulfobulbales</taxon>
        <taxon>Desulfobulbaceae</taxon>
        <taxon>Candidatus Electrothrix</taxon>
    </lineage>
</organism>
<evidence type="ECO:0008006" key="3">
    <source>
        <dbReference type="Google" id="ProtNLM"/>
    </source>
</evidence>